<gene>
    <name evidence="2" type="ORF">GAK35_03861</name>
</gene>
<evidence type="ECO:0000259" key="1">
    <source>
        <dbReference type="PROSITE" id="PS51186"/>
    </source>
</evidence>
<dbReference type="AlphaFoldDB" id="A0A7V8FTG6"/>
<comment type="caution">
    <text evidence="2">The sequence shown here is derived from an EMBL/GenBank/DDBJ whole genome shotgun (WGS) entry which is preliminary data.</text>
</comment>
<proteinExistence type="predicted"/>
<dbReference type="GO" id="GO:0016747">
    <property type="term" value="F:acyltransferase activity, transferring groups other than amino-acyl groups"/>
    <property type="evidence" value="ECO:0007669"/>
    <property type="project" value="InterPro"/>
</dbReference>
<dbReference type="PANTHER" id="PTHR43792:SF1">
    <property type="entry name" value="N-ACETYLTRANSFERASE DOMAIN-CONTAINING PROTEIN"/>
    <property type="match status" value="1"/>
</dbReference>
<dbReference type="Gene3D" id="3.40.630.30">
    <property type="match status" value="1"/>
</dbReference>
<dbReference type="InterPro" id="IPR016181">
    <property type="entry name" value="Acyl_CoA_acyltransferase"/>
</dbReference>
<dbReference type="Proteomes" id="UP000462435">
    <property type="component" value="Unassembled WGS sequence"/>
</dbReference>
<dbReference type="Pfam" id="PF13302">
    <property type="entry name" value="Acetyltransf_3"/>
    <property type="match status" value="1"/>
</dbReference>
<evidence type="ECO:0000313" key="3">
    <source>
        <dbReference type="Proteomes" id="UP000462435"/>
    </source>
</evidence>
<dbReference type="PANTHER" id="PTHR43792">
    <property type="entry name" value="GNAT FAMILY, PUTATIVE (AFU_ORTHOLOGUE AFUA_3G00765)-RELATED-RELATED"/>
    <property type="match status" value="1"/>
</dbReference>
<dbReference type="EMBL" id="WNDX01000172">
    <property type="protein sequence ID" value="KAF1037827.1"/>
    <property type="molecule type" value="Genomic_DNA"/>
</dbReference>
<organism evidence="2 3">
    <name type="scientific">Herbaspirillum frisingense</name>
    <dbReference type="NCBI Taxonomy" id="92645"/>
    <lineage>
        <taxon>Bacteria</taxon>
        <taxon>Pseudomonadati</taxon>
        <taxon>Pseudomonadota</taxon>
        <taxon>Betaproteobacteria</taxon>
        <taxon>Burkholderiales</taxon>
        <taxon>Oxalobacteraceae</taxon>
        <taxon>Herbaspirillum</taxon>
    </lineage>
</organism>
<accession>A0A7V8FTG6</accession>
<name>A0A7V8FTG6_9BURK</name>
<reference evidence="3" key="1">
    <citation type="journal article" date="2020" name="MBio">
        <title>Horizontal gene transfer to a defensive symbiont with a reduced genome amongst a multipartite beetle microbiome.</title>
        <authorList>
            <person name="Waterworth S.C."/>
            <person name="Florez L.V."/>
            <person name="Rees E.R."/>
            <person name="Hertweck C."/>
            <person name="Kaltenpoth M."/>
            <person name="Kwan J.C."/>
        </authorList>
    </citation>
    <scope>NUCLEOTIDE SEQUENCE [LARGE SCALE GENOMIC DNA]</scope>
</reference>
<protein>
    <recommendedName>
        <fullName evidence="1">N-acetyltransferase domain-containing protein</fullName>
    </recommendedName>
</protein>
<dbReference type="InterPro" id="IPR000182">
    <property type="entry name" value="GNAT_dom"/>
</dbReference>
<feature type="domain" description="N-acetyltransferase" evidence="1">
    <location>
        <begin position="17"/>
        <end position="176"/>
    </location>
</feature>
<dbReference type="InterPro" id="IPR051531">
    <property type="entry name" value="N-acetyltransferase"/>
</dbReference>
<dbReference type="SUPFAM" id="SSF55729">
    <property type="entry name" value="Acyl-CoA N-acyltransferases (Nat)"/>
    <property type="match status" value="1"/>
</dbReference>
<dbReference type="PROSITE" id="PS51186">
    <property type="entry name" value="GNAT"/>
    <property type="match status" value="1"/>
</dbReference>
<evidence type="ECO:0000313" key="2">
    <source>
        <dbReference type="EMBL" id="KAF1037827.1"/>
    </source>
</evidence>
<sequence length="195" mass="22007">MNNNPPPEHPLLRGERVLLRRWRAGDREPFAAINADPVAMRHFPAPLSTADSDALADRIQSHFDQHGFGPWALDIPGVAEFAGFVGLLRVSFEAHFTPAVEIGWRLAPALWGQGYAGEAAACALRYGFLALGLPEIVSFTVPANQRSLAVMQRLGMHYDIREDFLHPRLPPEHPLRLHRLYRIGREEWLERQAPR</sequence>